<dbReference type="Ensembl" id="ENSCCRT00015120072.1">
    <property type="protein sequence ID" value="ENSCCRP00015116390.1"/>
    <property type="gene ID" value="ENSCCRG00015045969.1"/>
</dbReference>
<dbReference type="SUPFAM" id="SSF56672">
    <property type="entry name" value="DNA/RNA polymerases"/>
    <property type="match status" value="1"/>
</dbReference>
<dbReference type="InterPro" id="IPR036691">
    <property type="entry name" value="Endo/exonu/phosph_ase_sf"/>
</dbReference>
<dbReference type="InterPro" id="IPR000477">
    <property type="entry name" value="RT_dom"/>
</dbReference>
<organism evidence="2 3">
    <name type="scientific">Cyprinus carpio</name>
    <name type="common">Common carp</name>
    <dbReference type="NCBI Taxonomy" id="7962"/>
    <lineage>
        <taxon>Eukaryota</taxon>
        <taxon>Metazoa</taxon>
        <taxon>Chordata</taxon>
        <taxon>Craniata</taxon>
        <taxon>Vertebrata</taxon>
        <taxon>Euteleostomi</taxon>
        <taxon>Actinopterygii</taxon>
        <taxon>Neopterygii</taxon>
        <taxon>Teleostei</taxon>
        <taxon>Ostariophysi</taxon>
        <taxon>Cypriniformes</taxon>
        <taxon>Cyprinidae</taxon>
        <taxon>Cyprininae</taxon>
        <taxon>Cyprinus</taxon>
    </lineage>
</organism>
<dbReference type="InterPro" id="IPR043502">
    <property type="entry name" value="DNA/RNA_pol_sf"/>
</dbReference>
<accession>A0A8C2B744</accession>
<dbReference type="CDD" id="cd01650">
    <property type="entry name" value="RT_nLTR_like"/>
    <property type="match status" value="1"/>
</dbReference>
<dbReference type="GO" id="GO:0003824">
    <property type="term" value="F:catalytic activity"/>
    <property type="evidence" value="ECO:0007669"/>
    <property type="project" value="InterPro"/>
</dbReference>
<evidence type="ECO:0000313" key="2">
    <source>
        <dbReference type="Ensembl" id="ENSCCRP00015116390.1"/>
    </source>
</evidence>
<feature type="domain" description="Reverse transcriptase" evidence="1">
    <location>
        <begin position="376"/>
        <end position="643"/>
    </location>
</feature>
<dbReference type="InterPro" id="IPR005135">
    <property type="entry name" value="Endo/exonuclease/phosphatase"/>
</dbReference>
<dbReference type="PANTHER" id="PTHR33332">
    <property type="entry name" value="REVERSE TRANSCRIPTASE DOMAIN-CONTAINING PROTEIN"/>
    <property type="match status" value="1"/>
</dbReference>
<dbReference type="Proteomes" id="UP000694700">
    <property type="component" value="Unplaced"/>
</dbReference>
<dbReference type="SUPFAM" id="SSF56219">
    <property type="entry name" value="DNase I-like"/>
    <property type="match status" value="1"/>
</dbReference>
<dbReference type="AlphaFoldDB" id="A0A8C2B744"/>
<evidence type="ECO:0000313" key="3">
    <source>
        <dbReference type="Proteomes" id="UP000694700"/>
    </source>
</evidence>
<reference evidence="2" key="1">
    <citation type="submission" date="2025-08" db="UniProtKB">
        <authorList>
            <consortium name="Ensembl"/>
        </authorList>
    </citation>
    <scope>IDENTIFICATION</scope>
</reference>
<protein>
    <recommendedName>
        <fullName evidence="1">Reverse transcriptase domain-containing protein</fullName>
    </recommendedName>
</protein>
<dbReference type="Gene3D" id="3.60.10.10">
    <property type="entry name" value="Endonuclease/exonuclease/phosphatase"/>
    <property type="match status" value="1"/>
</dbReference>
<sequence length="841" mass="96139">MNFNIIVLYNPPSYDVSFYENLDKIFKYVNTRTESVFLGDFNINWLEKSRRKKLKRLLSKHSLHQMIKGPTRITRASKTMIDLIVTNRPQRIIRTYNLLTGLSDHNMTMVVRKLTKQRLPKFTNESKQGNLGIPKIKLTQVKNDLDHLDWNNVLQSNDLENCCNSLMKNLTNLIGKYSKTFKGTQRKASLPWLNNDTRQLMKKRDYALKKALLSKTNTDFLIFKGLRNAVVRELRKAKTAYFMQLIEDSEGNSASLWKHLNSLTKLKPSQQKTIAELEVNGVISTNNSAIANELNNFFIQSVEELAKTFEPATLSQTTKSDQSDLFQIKEVSQEKVHTIINKLKKSKAKDVFGLDTSFITTHCSALIKPVTHLVNLSIRVGKFPQSWKQAIITPIFKAGAKNQASNYRPISILPAFSKILEKIIIEQLVEHLEGNKLINSKQFGFRAGYSTEMANCYLTENIKSKLDKGNVVGAVFIDLKKAFDTVNHNILLNKLTTFNFSEHAIGWFASYLEHREQRVKINTELSTSLQSTMGIPQGSILGPLLFSLYINDLPTCCQSANCQMYADDTVIYASARTPTIVAETLTKEMEGISQWLKENHLTLNFKKTVSMCFSIRGKIKCTIKIDQEAIEEVEELKFLGIILDPQLKFNTHINKLCKTVRTNLNCFRMIRHHIPVKAALLFFHAMILSHLSYCVTVWGQASQTTVKPIMSLYKQALKIMDQKPIMWHHCLIVQKYKLLNFESFIKFSFLKLIFKCINNQAPAVLCPFVTKINTRGVATRRAAGGNCIAEGRKTTFGHSSFSVIGTHFWNDLPTEIKTETNLKTFNRKVKHWLKENQICGH</sequence>
<proteinExistence type="predicted"/>
<dbReference type="Pfam" id="PF00078">
    <property type="entry name" value="RVT_1"/>
    <property type="match status" value="1"/>
</dbReference>
<evidence type="ECO:0000259" key="1">
    <source>
        <dbReference type="PROSITE" id="PS50878"/>
    </source>
</evidence>
<dbReference type="PROSITE" id="PS50878">
    <property type="entry name" value="RT_POL"/>
    <property type="match status" value="1"/>
</dbReference>
<dbReference type="Pfam" id="PF14529">
    <property type="entry name" value="Exo_endo_phos_2"/>
    <property type="match status" value="1"/>
</dbReference>
<name>A0A8C2B744_CYPCA</name>